<dbReference type="FunFam" id="3.40.50.300:FF:000221">
    <property type="entry name" value="Multidrug ABC transporter ATP-binding protein"/>
    <property type="match status" value="1"/>
</dbReference>
<dbReference type="InterPro" id="IPR003593">
    <property type="entry name" value="AAA+_ATPase"/>
</dbReference>
<dbReference type="SUPFAM" id="SSF52540">
    <property type="entry name" value="P-loop containing nucleoside triphosphate hydrolases"/>
    <property type="match status" value="1"/>
</dbReference>
<feature type="domain" description="Peptidase C39" evidence="13">
    <location>
        <begin position="7"/>
        <end position="133"/>
    </location>
</feature>
<dbReference type="KEGG" id="pko:PKOR_15830"/>
<dbReference type="EMBL" id="CP009621">
    <property type="protein sequence ID" value="AKD04289.1"/>
    <property type="molecule type" value="Genomic_DNA"/>
</dbReference>
<dbReference type="Gene3D" id="1.20.1560.10">
    <property type="entry name" value="ABC transporter type 1, transmembrane domain"/>
    <property type="match status" value="1"/>
</dbReference>
<keyword evidence="15" id="KW-1185">Reference proteome</keyword>
<sequence length="731" mass="82901">MFKFFPQYDQMDCGPACLQMIAYHHGKKYTISSLREKAFLTKDGVSLLGISEAAQSIGYDVSSYKLSLERLVADAPLPCILHWNQNHFVVLYEIRKKRMGRGLTFKVADPGHGRVSLSEEAFNKSWRGKEAKGIALLLTPNQDFETIPAEEEEDRGLAFLMHYVKPYRKDLLLLILCLVGGSLVTLLFPFLTQSLIDRGIAARSMNIIVVLLLAQLFLFVGSAVIDIVRNWIILHVGTKINLTIISDFLIKLMRLPIRFFDTKMMGDFTQRIHDHERIEHFLTSQSLFAVFSLVNLSVFFVVLGIYNMKILLAYALLTFVSVVWMFLFLRKRQVLDYLLFQRKAENQESIYELIHGMEEIKLNSYDRYVRRQWEMVQLKLYRVKARILSVDQLQVTGFSLINQLKNIVVTFLAAREVILGHITLGAMMSVMYIIGQMNSPLSQLISFFRSLQDARISIARFGEIHQQEDEVKPGQLTSIPLPDHGGTALEVRHLSFQYEGPSSPFVLRDVSFCVPRGKVTAVVGASGSGKTSLMKLLLKFYLPSEGSIEVEGLDLRSFSSNSWRSQCGVVMQDGYIFSESIARNIATGSDEIDEEKLRYAAKIANMQAFIEGLPQQYKTKIGAGGNGLSGGQKQRILIARAVYKDPQFLFFDEATSALDADNEKTIIQNLNHFFKGRTVFIIAHRLSTVKNADQIIVLNNGQIEEIGNHSSLVKDRHHYFHLVRNQLELGV</sequence>
<dbReference type="GO" id="GO:0005524">
    <property type="term" value="F:ATP binding"/>
    <property type="evidence" value="ECO:0007669"/>
    <property type="project" value="UniProtKB-KW"/>
</dbReference>
<dbReference type="AlphaFoldDB" id="A0A0E3ZHY0"/>
<dbReference type="CDD" id="cd18571">
    <property type="entry name" value="ABC_6TM_peptidase_like"/>
    <property type="match status" value="1"/>
</dbReference>
<comment type="subcellular location">
    <subcellularLocation>
        <location evidence="1">Cell membrane</location>
        <topology evidence="1">Multi-pass membrane protein</topology>
    </subcellularLocation>
</comment>
<dbReference type="PROSITE" id="PS00211">
    <property type="entry name" value="ABC_TRANSPORTER_1"/>
    <property type="match status" value="1"/>
</dbReference>
<dbReference type="GO" id="GO:0005886">
    <property type="term" value="C:plasma membrane"/>
    <property type="evidence" value="ECO:0007669"/>
    <property type="project" value="UniProtKB-SubCell"/>
</dbReference>
<evidence type="ECO:0000256" key="8">
    <source>
        <dbReference type="ARBA" id="ARBA00022989"/>
    </source>
</evidence>
<dbReference type="Gene3D" id="3.90.70.10">
    <property type="entry name" value="Cysteine proteinases"/>
    <property type="match status" value="1"/>
</dbReference>
<proteinExistence type="predicted"/>
<keyword evidence="8 10" id="KW-1133">Transmembrane helix</keyword>
<protein>
    <submittedName>
        <fullName evidence="14">ABC transporter ATP-binding protein</fullName>
    </submittedName>
</protein>
<feature type="domain" description="ABC transporter" evidence="11">
    <location>
        <begin position="489"/>
        <end position="725"/>
    </location>
</feature>
<keyword evidence="7 14" id="KW-0067">ATP-binding</keyword>
<keyword evidence="4 10" id="KW-0812">Transmembrane</keyword>
<dbReference type="Pfam" id="PF00005">
    <property type="entry name" value="ABC_tran"/>
    <property type="match status" value="1"/>
</dbReference>
<evidence type="ECO:0000313" key="15">
    <source>
        <dbReference type="Proteomes" id="UP000033109"/>
    </source>
</evidence>
<dbReference type="GO" id="GO:0015421">
    <property type="term" value="F:ABC-type oligopeptide transporter activity"/>
    <property type="evidence" value="ECO:0007669"/>
    <property type="project" value="TreeGrafter"/>
</dbReference>
<feature type="transmembrane region" description="Helical" evidence="10">
    <location>
        <begin position="287"/>
        <end position="306"/>
    </location>
</feature>
<evidence type="ECO:0000256" key="1">
    <source>
        <dbReference type="ARBA" id="ARBA00004651"/>
    </source>
</evidence>
<dbReference type="SUPFAM" id="SSF90123">
    <property type="entry name" value="ABC transporter transmembrane region"/>
    <property type="match status" value="1"/>
</dbReference>
<dbReference type="PATRIC" id="fig|400092.3.peg.3463"/>
<dbReference type="GO" id="GO:0016887">
    <property type="term" value="F:ATP hydrolysis activity"/>
    <property type="evidence" value="ECO:0007669"/>
    <property type="project" value="InterPro"/>
</dbReference>
<evidence type="ECO:0000256" key="7">
    <source>
        <dbReference type="ARBA" id="ARBA00022840"/>
    </source>
</evidence>
<dbReference type="InterPro" id="IPR036640">
    <property type="entry name" value="ABC1_TM_sf"/>
</dbReference>
<dbReference type="InterPro" id="IPR039421">
    <property type="entry name" value="Type_1_exporter"/>
</dbReference>
<reference evidence="14 15" key="1">
    <citation type="journal article" date="2015" name="Sci. Rep.">
        <title>Unraveling adaptation of Pontibacter korlensis to radiation and infertility in desert through complete genome and comparative transcriptomic analysis.</title>
        <authorList>
            <person name="Dai J."/>
            <person name="Dai W."/>
            <person name="Qiu C."/>
            <person name="Yang Z."/>
            <person name="Zhang Y."/>
            <person name="Zhou M."/>
            <person name="Zhang L."/>
            <person name="Fang C."/>
            <person name="Gao Q."/>
            <person name="Yang Q."/>
            <person name="Li X."/>
            <person name="Wang Z."/>
            <person name="Wang Z."/>
            <person name="Jia Z."/>
            <person name="Chen X."/>
        </authorList>
    </citation>
    <scope>NUCLEOTIDE SEQUENCE [LARGE SCALE GENOMIC DNA]</scope>
    <source>
        <strain evidence="14 15">X14-1T</strain>
    </source>
</reference>
<evidence type="ECO:0000259" key="13">
    <source>
        <dbReference type="PROSITE" id="PS50990"/>
    </source>
</evidence>
<evidence type="ECO:0000256" key="5">
    <source>
        <dbReference type="ARBA" id="ARBA00022741"/>
    </source>
</evidence>
<dbReference type="GO" id="GO:0006508">
    <property type="term" value="P:proteolysis"/>
    <property type="evidence" value="ECO:0007669"/>
    <property type="project" value="InterPro"/>
</dbReference>
<dbReference type="PROSITE" id="PS50893">
    <property type="entry name" value="ABC_TRANSPORTER_2"/>
    <property type="match status" value="1"/>
</dbReference>
<evidence type="ECO:0000313" key="14">
    <source>
        <dbReference type="EMBL" id="AKD04289.1"/>
    </source>
</evidence>
<dbReference type="CDD" id="cd02418">
    <property type="entry name" value="Peptidase_C39B"/>
    <property type="match status" value="1"/>
</dbReference>
<dbReference type="MEROPS" id="C39.001"/>
<dbReference type="Pfam" id="PF00664">
    <property type="entry name" value="ABC_membrane"/>
    <property type="match status" value="1"/>
</dbReference>
<keyword evidence="2" id="KW-0813">Transport</keyword>
<keyword evidence="9 10" id="KW-0472">Membrane</keyword>
<dbReference type="HOGENOM" id="CLU_000604_95_3_10"/>
<dbReference type="InterPro" id="IPR011527">
    <property type="entry name" value="ABC1_TM_dom"/>
</dbReference>
<dbReference type="InterPro" id="IPR017871">
    <property type="entry name" value="ABC_transporter-like_CS"/>
</dbReference>
<dbReference type="SMART" id="SM00382">
    <property type="entry name" value="AAA"/>
    <property type="match status" value="1"/>
</dbReference>
<evidence type="ECO:0000256" key="10">
    <source>
        <dbReference type="SAM" id="Phobius"/>
    </source>
</evidence>
<evidence type="ECO:0000256" key="9">
    <source>
        <dbReference type="ARBA" id="ARBA00023136"/>
    </source>
</evidence>
<dbReference type="Proteomes" id="UP000033109">
    <property type="component" value="Chromosome"/>
</dbReference>
<evidence type="ECO:0000256" key="4">
    <source>
        <dbReference type="ARBA" id="ARBA00022692"/>
    </source>
</evidence>
<keyword evidence="6" id="KW-0378">Hydrolase</keyword>
<evidence type="ECO:0000259" key="11">
    <source>
        <dbReference type="PROSITE" id="PS50893"/>
    </source>
</evidence>
<dbReference type="PROSITE" id="PS50990">
    <property type="entry name" value="PEPTIDASE_C39"/>
    <property type="match status" value="1"/>
</dbReference>
<evidence type="ECO:0000256" key="3">
    <source>
        <dbReference type="ARBA" id="ARBA00022475"/>
    </source>
</evidence>
<dbReference type="OrthoDB" id="843962at2"/>
<accession>A0A0E3ZHY0</accession>
<dbReference type="GO" id="GO:0008233">
    <property type="term" value="F:peptidase activity"/>
    <property type="evidence" value="ECO:0007669"/>
    <property type="project" value="InterPro"/>
</dbReference>
<feature type="transmembrane region" description="Helical" evidence="10">
    <location>
        <begin position="417"/>
        <end position="435"/>
    </location>
</feature>
<evidence type="ECO:0000256" key="6">
    <source>
        <dbReference type="ARBA" id="ARBA00022801"/>
    </source>
</evidence>
<feature type="transmembrane region" description="Helical" evidence="10">
    <location>
        <begin position="312"/>
        <end position="329"/>
    </location>
</feature>
<name>A0A0E3ZHY0_9BACT</name>
<dbReference type="PANTHER" id="PTHR43394:SF1">
    <property type="entry name" value="ATP-BINDING CASSETTE SUB-FAMILY B MEMBER 10, MITOCHONDRIAL"/>
    <property type="match status" value="1"/>
</dbReference>
<gene>
    <name evidence="14" type="ORF">PKOR_15830</name>
</gene>
<dbReference type="RefSeq" id="WP_046312020.1">
    <property type="nucleotide sequence ID" value="NZ_CBCSCY010000018.1"/>
</dbReference>
<dbReference type="STRING" id="400092.PKOR_15830"/>
<dbReference type="Gene3D" id="3.40.50.300">
    <property type="entry name" value="P-loop containing nucleotide triphosphate hydrolases"/>
    <property type="match status" value="1"/>
</dbReference>
<feature type="transmembrane region" description="Helical" evidence="10">
    <location>
        <begin position="204"/>
        <end position="225"/>
    </location>
</feature>
<dbReference type="PROSITE" id="PS50929">
    <property type="entry name" value="ABC_TM1F"/>
    <property type="match status" value="1"/>
</dbReference>
<dbReference type="InterPro" id="IPR005074">
    <property type="entry name" value="Peptidase_C39"/>
</dbReference>
<dbReference type="InterPro" id="IPR003439">
    <property type="entry name" value="ABC_transporter-like_ATP-bd"/>
</dbReference>
<feature type="transmembrane region" description="Helical" evidence="10">
    <location>
        <begin position="171"/>
        <end position="192"/>
    </location>
</feature>
<dbReference type="PANTHER" id="PTHR43394">
    <property type="entry name" value="ATP-DEPENDENT PERMEASE MDL1, MITOCHONDRIAL"/>
    <property type="match status" value="1"/>
</dbReference>
<evidence type="ECO:0000256" key="2">
    <source>
        <dbReference type="ARBA" id="ARBA00022448"/>
    </source>
</evidence>
<evidence type="ECO:0000259" key="12">
    <source>
        <dbReference type="PROSITE" id="PS50929"/>
    </source>
</evidence>
<organism evidence="14 15">
    <name type="scientific">Pontibacter korlensis</name>
    <dbReference type="NCBI Taxonomy" id="400092"/>
    <lineage>
        <taxon>Bacteria</taxon>
        <taxon>Pseudomonadati</taxon>
        <taxon>Bacteroidota</taxon>
        <taxon>Cytophagia</taxon>
        <taxon>Cytophagales</taxon>
        <taxon>Hymenobacteraceae</taxon>
        <taxon>Pontibacter</taxon>
    </lineage>
</organism>
<feature type="domain" description="ABC transmembrane type-1" evidence="12">
    <location>
        <begin position="172"/>
        <end position="453"/>
    </location>
</feature>
<dbReference type="InterPro" id="IPR027417">
    <property type="entry name" value="P-loop_NTPase"/>
</dbReference>
<dbReference type="Pfam" id="PF03412">
    <property type="entry name" value="Peptidase_C39"/>
    <property type="match status" value="1"/>
</dbReference>
<keyword evidence="3" id="KW-1003">Cell membrane</keyword>
<keyword evidence="5" id="KW-0547">Nucleotide-binding</keyword>